<name>A0A2A9HEH1_TEPT2</name>
<gene>
    <name evidence="2" type="ORF">A9A59_0742</name>
</gene>
<evidence type="ECO:0000313" key="2">
    <source>
        <dbReference type="EMBL" id="PFG73542.1"/>
    </source>
</evidence>
<sequence>MSHEEMFVASLRNRIRAMNTLWERAISDMTLEQLNHHERAGVLPIAFSFSHYIRSQDQSISAIFLGEPPLWQQGGWAAKVGVAVDALGREESVEQMEHQRFGDLDAWKAYQAEVIARTSRVLDTLTADRLAEVVLPQLPPNMQNIFCALVIGPGAPLRRLDVLECFVYQHGLRHMGEVEHGRALVGLGGMTS</sequence>
<comment type="caution">
    <text evidence="2">The sequence shown here is derived from an EMBL/GenBank/DDBJ whole genome shotgun (WGS) entry which is preliminary data.</text>
</comment>
<dbReference type="InterPro" id="IPR034660">
    <property type="entry name" value="DinB/YfiT-like"/>
</dbReference>
<organism evidence="2 3">
    <name type="scientific">Tepidiforma thermophila (strain KCTC 52669 / CGMCC 1.13589 / G233)</name>
    <dbReference type="NCBI Taxonomy" id="2761530"/>
    <lineage>
        <taxon>Bacteria</taxon>
        <taxon>Bacillati</taxon>
        <taxon>Chloroflexota</taxon>
        <taxon>Tepidiformia</taxon>
        <taxon>Tepidiformales</taxon>
        <taxon>Tepidiformaceae</taxon>
        <taxon>Tepidiforma</taxon>
    </lineage>
</organism>
<dbReference type="Pfam" id="PF12867">
    <property type="entry name" value="DinB_2"/>
    <property type="match status" value="1"/>
</dbReference>
<dbReference type="EMBL" id="PDJQ01000001">
    <property type="protein sequence ID" value="PFG73542.1"/>
    <property type="molecule type" value="Genomic_DNA"/>
</dbReference>
<accession>A0A2A9HEH1</accession>
<dbReference type="AlphaFoldDB" id="A0A2A9HEH1"/>
<feature type="domain" description="DinB-like" evidence="1">
    <location>
        <begin position="20"/>
        <end position="140"/>
    </location>
</feature>
<evidence type="ECO:0000259" key="1">
    <source>
        <dbReference type="Pfam" id="PF12867"/>
    </source>
</evidence>
<dbReference type="Proteomes" id="UP000223071">
    <property type="component" value="Unassembled WGS sequence"/>
</dbReference>
<dbReference type="SUPFAM" id="SSF109854">
    <property type="entry name" value="DinB/YfiT-like putative metalloenzymes"/>
    <property type="match status" value="1"/>
</dbReference>
<evidence type="ECO:0000313" key="3">
    <source>
        <dbReference type="Proteomes" id="UP000223071"/>
    </source>
</evidence>
<keyword evidence="3" id="KW-1185">Reference proteome</keyword>
<proteinExistence type="predicted"/>
<dbReference type="RefSeq" id="WP_098502995.1">
    <property type="nucleotide sequence ID" value="NZ_PDJQ01000001.1"/>
</dbReference>
<protein>
    <submittedName>
        <fullName evidence="2">DinB family protein</fullName>
    </submittedName>
</protein>
<dbReference type="Gene3D" id="1.20.120.450">
    <property type="entry name" value="dinb family like domain"/>
    <property type="match status" value="1"/>
</dbReference>
<reference evidence="2 3" key="1">
    <citation type="submission" date="2017-09" db="EMBL/GenBank/DDBJ databases">
        <title>Sequencing the genomes of two abundant thermophiles in Great Basin hot springs: Thermocrinis jamiesonii and novel Chloroflexi Thermoflexus hugenholtzii.</title>
        <authorList>
            <person name="Hedlund B."/>
        </authorList>
    </citation>
    <scope>NUCLEOTIDE SEQUENCE [LARGE SCALE GENOMIC DNA]</scope>
    <source>
        <strain evidence="2 3">G233</strain>
    </source>
</reference>
<dbReference type="InterPro" id="IPR024775">
    <property type="entry name" value="DinB-like"/>
</dbReference>